<keyword evidence="4" id="KW-0949">S-adenosyl-L-methionine</keyword>
<evidence type="ECO:0000313" key="6">
    <source>
        <dbReference type="Ensembl" id="ENSECAP00000074516.1"/>
    </source>
</evidence>
<dbReference type="GeneTree" id="ENSGT00390000001390"/>
<keyword evidence="2" id="KW-0489">Methyltransferase</keyword>
<keyword evidence="3" id="KW-0808">Transferase</keyword>
<proteinExistence type="inferred from homology"/>
<reference evidence="6 7" key="1">
    <citation type="journal article" date="2009" name="Science">
        <title>Genome sequence, comparative analysis, and population genetics of the domestic horse.</title>
        <authorList>
            <consortium name="Broad Institute Genome Sequencing Platform"/>
            <consortium name="Broad Institute Whole Genome Assembly Team"/>
            <person name="Wade C.M."/>
            <person name="Giulotto E."/>
            <person name="Sigurdsson S."/>
            <person name="Zoli M."/>
            <person name="Gnerre S."/>
            <person name="Imsland F."/>
            <person name="Lear T.L."/>
            <person name="Adelson D.L."/>
            <person name="Bailey E."/>
            <person name="Bellone R.R."/>
            <person name="Bloecker H."/>
            <person name="Distl O."/>
            <person name="Edgar R.C."/>
            <person name="Garber M."/>
            <person name="Leeb T."/>
            <person name="Mauceli E."/>
            <person name="MacLeod J.N."/>
            <person name="Penedo M.C.T."/>
            <person name="Raison J.M."/>
            <person name="Sharpe T."/>
            <person name="Vogel J."/>
            <person name="Andersson L."/>
            <person name="Antczak D.F."/>
            <person name="Biagi T."/>
            <person name="Binns M.M."/>
            <person name="Chowdhary B.P."/>
            <person name="Coleman S.J."/>
            <person name="Della Valle G."/>
            <person name="Fryc S."/>
            <person name="Guerin G."/>
            <person name="Hasegawa T."/>
            <person name="Hill E.W."/>
            <person name="Jurka J."/>
            <person name="Kiialainen A."/>
            <person name="Lindgren G."/>
            <person name="Liu J."/>
            <person name="Magnani E."/>
            <person name="Mickelson J.R."/>
            <person name="Murray J."/>
            <person name="Nergadze S.G."/>
            <person name="Onofrio R."/>
            <person name="Pedroni S."/>
            <person name="Piras M.F."/>
            <person name="Raudsepp T."/>
            <person name="Rocchi M."/>
            <person name="Roeed K.H."/>
            <person name="Ryder O.A."/>
            <person name="Searle S."/>
            <person name="Skow L."/>
            <person name="Swinburne J.E."/>
            <person name="Syvaenen A.C."/>
            <person name="Tozaki T."/>
            <person name="Valberg S.J."/>
            <person name="Vaudin M."/>
            <person name="White J.R."/>
            <person name="Zody M.C."/>
            <person name="Lander E.S."/>
            <person name="Lindblad-Toh K."/>
        </authorList>
    </citation>
    <scope>NUCLEOTIDE SEQUENCE [LARGE SCALE GENOMIC DNA]</scope>
    <source>
        <strain evidence="6 7">Thoroughbred</strain>
    </source>
</reference>
<dbReference type="Proteomes" id="UP000002281">
    <property type="component" value="Chromosome 13"/>
</dbReference>
<evidence type="ECO:0000313" key="7">
    <source>
        <dbReference type="Proteomes" id="UP000002281"/>
    </source>
</evidence>
<reference evidence="6" key="2">
    <citation type="submission" date="2025-08" db="UniProtKB">
        <authorList>
            <consortium name="Ensembl"/>
        </authorList>
    </citation>
    <scope>IDENTIFICATION</scope>
    <source>
        <strain evidence="6">Thoroughbred</strain>
    </source>
</reference>
<keyword evidence="5" id="KW-1133">Transmembrane helix</keyword>
<comment type="similarity">
    <text evidence="1">Belongs to the ANT/ATPSC lysine N-methyltransferase family.</text>
</comment>
<evidence type="ECO:0000256" key="1">
    <source>
        <dbReference type="ARBA" id="ARBA00010633"/>
    </source>
</evidence>
<dbReference type="Ensembl" id="ENSECAT00000122047.1">
    <property type="protein sequence ID" value="ENSECAP00000074516.1"/>
    <property type="gene ID" value="ENSECAG00000011190.4"/>
</dbReference>
<evidence type="ECO:0000256" key="3">
    <source>
        <dbReference type="ARBA" id="ARBA00022679"/>
    </source>
</evidence>
<organism evidence="6 7">
    <name type="scientific">Equus caballus</name>
    <name type="common">Horse</name>
    <dbReference type="NCBI Taxonomy" id="9796"/>
    <lineage>
        <taxon>Eukaryota</taxon>
        <taxon>Metazoa</taxon>
        <taxon>Chordata</taxon>
        <taxon>Craniata</taxon>
        <taxon>Vertebrata</taxon>
        <taxon>Euteleostomi</taxon>
        <taxon>Mammalia</taxon>
        <taxon>Eutheria</taxon>
        <taxon>Laurasiatheria</taxon>
        <taxon>Perissodactyla</taxon>
        <taxon>Equidae</taxon>
        <taxon>Equus</taxon>
    </lineage>
</organism>
<evidence type="ECO:0000256" key="5">
    <source>
        <dbReference type="SAM" id="Phobius"/>
    </source>
</evidence>
<dbReference type="AlphaFoldDB" id="A0A9L0SEH2"/>
<dbReference type="SUPFAM" id="SSF53335">
    <property type="entry name" value="S-adenosyl-L-methionine-dependent methyltransferases"/>
    <property type="match status" value="1"/>
</dbReference>
<feature type="transmembrane region" description="Helical" evidence="5">
    <location>
        <begin position="23"/>
        <end position="42"/>
    </location>
</feature>
<dbReference type="InterPro" id="IPR026170">
    <property type="entry name" value="FAM173A/B"/>
</dbReference>
<dbReference type="InterPro" id="IPR029063">
    <property type="entry name" value="SAM-dependent_MTases_sf"/>
</dbReference>
<keyword evidence="7" id="KW-1185">Reference proteome</keyword>
<dbReference type="GO" id="GO:0032259">
    <property type="term" value="P:methylation"/>
    <property type="evidence" value="ECO:0007669"/>
    <property type="project" value="UniProtKB-KW"/>
</dbReference>
<reference evidence="6" key="3">
    <citation type="submission" date="2025-09" db="UniProtKB">
        <authorList>
            <consortium name="Ensembl"/>
        </authorList>
    </citation>
    <scope>IDENTIFICATION</scope>
    <source>
        <strain evidence="6">Thoroughbred</strain>
    </source>
</reference>
<evidence type="ECO:0000256" key="2">
    <source>
        <dbReference type="ARBA" id="ARBA00022603"/>
    </source>
</evidence>
<dbReference type="GO" id="GO:0016279">
    <property type="term" value="F:protein-lysine N-methyltransferase activity"/>
    <property type="evidence" value="ECO:0007669"/>
    <property type="project" value="InterPro"/>
</dbReference>
<gene>
    <name evidence="6" type="primary">METRN</name>
</gene>
<dbReference type="PANTHER" id="PTHR13610">
    <property type="entry name" value="METHYLTRANSFERASE DOMAIN-CONTAINING PROTEIN"/>
    <property type="match status" value="1"/>
</dbReference>
<dbReference type="Gene3D" id="3.40.50.150">
    <property type="entry name" value="Vaccinia Virus protein VP39"/>
    <property type="match status" value="1"/>
</dbReference>
<keyword evidence="5" id="KW-0472">Membrane</keyword>
<evidence type="ECO:0000256" key="4">
    <source>
        <dbReference type="ARBA" id="ARBA00022691"/>
    </source>
</evidence>
<accession>A0A9L0SEH2</accession>
<dbReference type="PANTHER" id="PTHR13610:SF5">
    <property type="entry name" value="ADENINE NUCLEOTIDE TRANSLOCASE LYSINE N-METHYLTRANSFERASE"/>
    <property type="match status" value="1"/>
</dbReference>
<keyword evidence="5" id="KW-0812">Transmembrane</keyword>
<name>A0A9L0SEH2_HORSE</name>
<protein>
    <submittedName>
        <fullName evidence="6">Meteorin, glial cell differentiation regulator</fullName>
    </submittedName>
</protein>
<sequence length="277" mass="29964">MEQDDPAEALTELRERRPGAWELLQVAAGSGLAAYAVWALLLQPGFRRVPLRLQVPYVGASARQVEHVLSLLRGRPGKMVDLGSGDGRIVLAAHRCGLRPAVGYELNPWLVGLARLHAWRAGCADSVCYRREDLWKVNLRDCHNVSVFLAPSVVGLGCASPGEAQATQCRCWAGRSWEGQLCSALPTLPPALSCSSLCWRTSCRRSCPQGPAWCPGAFPSPPGSLSLWWVRAWTVSGPMTSIVGGQLGRLPQDPVLPQSPGSLVLMLAEQLDTIKTQ</sequence>